<dbReference type="EnsemblBacteria" id="AAK90737">
    <property type="protein sequence ID" value="AAK90737"/>
    <property type="gene ID" value="Atu8205"/>
</dbReference>
<dbReference type="EMBL" id="AE007872">
    <property type="protein sequence ID" value="AAK90737.1"/>
    <property type="molecule type" value="Genomic_DNA"/>
</dbReference>
<gene>
    <name evidence="4" type="ordered locus">Atu8205</name>
</gene>
<dbReference type="GeneID" id="1142198"/>
<dbReference type="PATRIC" id="fig|176299.10.peg.5036"/>
<dbReference type="eggNOG" id="COG4991">
    <property type="taxonomic scope" value="Bacteria"/>
</dbReference>
<feature type="domain" description="SH3b" evidence="3">
    <location>
        <begin position="24"/>
        <end position="87"/>
    </location>
</feature>
<keyword evidence="4" id="KW-0614">Plasmid</keyword>
<reference evidence="4 5" key="1">
    <citation type="journal article" date="2001" name="Science">
        <title>The genome of the natural genetic engineer Agrobacterium tumefaciens C58.</title>
        <authorList>
            <person name="Wood D.W."/>
            <person name="Setubal J.C."/>
            <person name="Kaul R."/>
            <person name="Monks D.E."/>
            <person name="Kitajima J.P."/>
            <person name="Okura V.K."/>
            <person name="Zhou Y."/>
            <person name="Chen L."/>
            <person name="Wood G.E."/>
            <person name="Almeida N.F.Jr."/>
            <person name="Woo L."/>
            <person name="Chen Y."/>
            <person name="Paulsen I.T."/>
            <person name="Eisen J.A."/>
            <person name="Karp P.D."/>
            <person name="Bovee D.Sr."/>
            <person name="Chapman P."/>
            <person name="Clendenning J."/>
            <person name="Deatherage G."/>
            <person name="Gillet W."/>
            <person name="Grant C."/>
            <person name="Kutyavin T."/>
            <person name="Levy R."/>
            <person name="Li M.J."/>
            <person name="McClelland E."/>
            <person name="Palmieri A."/>
            <person name="Raymond C."/>
            <person name="Rouse G."/>
            <person name="Saenphimmachak C."/>
            <person name="Wu Z."/>
            <person name="Romero P."/>
            <person name="Gordon D."/>
            <person name="Zhang S."/>
            <person name="Yoo H."/>
            <person name="Tao Y."/>
            <person name="Biddle P."/>
            <person name="Jung M."/>
            <person name="Krespan W."/>
            <person name="Perry M."/>
            <person name="Gordon-Kamm B."/>
            <person name="Liao L."/>
            <person name="Kim S."/>
            <person name="Hendrick C."/>
            <person name="Zhao Z.Y."/>
            <person name="Dolan M."/>
            <person name="Chumley F."/>
            <person name="Tingey S.V."/>
            <person name="Tomb J.F."/>
            <person name="Gordon M.P."/>
            <person name="Olson M.V."/>
            <person name="Nester E.W."/>
        </authorList>
    </citation>
    <scope>NUCLEOTIDE SEQUENCE [LARGE SCALE GENOMIC DNA]</scope>
    <source>
        <strain evidence="5">C58 / ATCC 33970</strain>
    </source>
</reference>
<dbReference type="HOGENOM" id="CLU_081576_2_0_5"/>
<feature type="chain" id="PRO_5004315437" description="SH3b domain-containing protein" evidence="2">
    <location>
        <begin position="25"/>
        <end position="148"/>
    </location>
</feature>
<feature type="signal peptide" evidence="2">
    <location>
        <begin position="1"/>
        <end position="24"/>
    </location>
</feature>
<dbReference type="Proteomes" id="UP000000813">
    <property type="component" value="Plasmid At"/>
</dbReference>
<dbReference type="RefSeq" id="WP_010974615.1">
    <property type="nucleotide sequence ID" value="NC_003064.2"/>
</dbReference>
<protein>
    <recommendedName>
        <fullName evidence="3">SH3b domain-containing protein</fullName>
    </recommendedName>
</protein>
<dbReference type="AlphaFoldDB" id="Q8U5T2"/>
<name>Q8U5T2_AGRFC</name>
<dbReference type="Pfam" id="PF08239">
    <property type="entry name" value="SH3_3"/>
    <property type="match status" value="1"/>
</dbReference>
<reference evidence="4 5" key="2">
    <citation type="journal article" date="2001" name="Science">
        <title>Genome sequence of the plant pathogen and biotechnology agent Agrobacterium tumefaciens C58.</title>
        <authorList>
            <person name="Goodner B."/>
            <person name="Hinkle G."/>
            <person name="Gattung S."/>
            <person name="Miller N."/>
            <person name="Blanchard M."/>
            <person name="Qurollo B."/>
            <person name="Goldman B.S."/>
            <person name="Cao Y."/>
            <person name="Askenazi M."/>
            <person name="Halling C."/>
            <person name="Mullin L."/>
            <person name="Houmiel K."/>
            <person name="Gordon J."/>
            <person name="Vaudin M."/>
            <person name="Iartchouk O."/>
            <person name="Epp A."/>
            <person name="Liu F."/>
            <person name="Wollam C."/>
            <person name="Allinger M."/>
            <person name="Doughty D."/>
            <person name="Scott C."/>
            <person name="Lappas C."/>
            <person name="Markelz B."/>
            <person name="Flanagan C."/>
            <person name="Crowell C."/>
            <person name="Gurson J."/>
            <person name="Lomo C."/>
            <person name="Sear C."/>
            <person name="Strub G."/>
            <person name="Cielo C."/>
            <person name="Slater S."/>
        </authorList>
    </citation>
    <scope>NUCLEOTIDE SEQUENCE [LARGE SCALE GENOMIC DNA]</scope>
    <source>
        <strain evidence="5">C58 / ATCC 33970</strain>
    </source>
</reference>
<dbReference type="InterPro" id="IPR003646">
    <property type="entry name" value="SH3-like_bac-type"/>
</dbReference>
<dbReference type="PROSITE" id="PS51781">
    <property type="entry name" value="SH3B"/>
    <property type="match status" value="1"/>
</dbReference>
<dbReference type="DNASU" id="1142198"/>
<keyword evidence="2" id="KW-0732">Signal</keyword>
<proteinExistence type="predicted"/>
<organism evidence="4 5">
    <name type="scientific">Agrobacterium fabrum (strain C58 / ATCC 33970)</name>
    <name type="common">Agrobacterium tumefaciens (strain C58)</name>
    <dbReference type="NCBI Taxonomy" id="176299"/>
    <lineage>
        <taxon>Bacteria</taxon>
        <taxon>Pseudomonadati</taxon>
        <taxon>Pseudomonadota</taxon>
        <taxon>Alphaproteobacteria</taxon>
        <taxon>Hyphomicrobiales</taxon>
        <taxon>Rhizobiaceae</taxon>
        <taxon>Rhizobium/Agrobacterium group</taxon>
        <taxon>Agrobacterium</taxon>
        <taxon>Agrobacterium tumefaciens complex</taxon>
    </lineage>
</organism>
<dbReference type="Gene3D" id="2.30.30.40">
    <property type="entry name" value="SH3 Domains"/>
    <property type="match status" value="1"/>
</dbReference>
<dbReference type="SMR" id="Q8U5T2"/>
<dbReference type="OrthoDB" id="8074373at2"/>
<dbReference type="SMART" id="SM00287">
    <property type="entry name" value="SH3b"/>
    <property type="match status" value="1"/>
</dbReference>
<sequence>MRTKNILAALALFLGISLPSLVEAANAYATGNVNVRTGPGTRYPRTGTIPAGATLTIRGCLNGYSWCEVIFAGQSGWASSNYLQATYQNRRRPVIHIGPVIGLPVIVHKPRPPHWEHRPRPPRPPHWGHRPRPPHWDHRPRPPRPQPR</sequence>
<evidence type="ECO:0000313" key="4">
    <source>
        <dbReference type="EMBL" id="AAK90737.1"/>
    </source>
</evidence>
<evidence type="ECO:0000256" key="2">
    <source>
        <dbReference type="SAM" id="SignalP"/>
    </source>
</evidence>
<keyword evidence="5" id="KW-1185">Reference proteome</keyword>
<dbReference type="KEGG" id="atu:Atu8205"/>
<evidence type="ECO:0000256" key="1">
    <source>
        <dbReference type="SAM" id="MobiDB-lite"/>
    </source>
</evidence>
<evidence type="ECO:0000259" key="3">
    <source>
        <dbReference type="PROSITE" id="PS51781"/>
    </source>
</evidence>
<evidence type="ECO:0000313" key="5">
    <source>
        <dbReference type="Proteomes" id="UP000000813"/>
    </source>
</evidence>
<accession>Q8U5T2</accession>
<feature type="region of interest" description="Disordered" evidence="1">
    <location>
        <begin position="113"/>
        <end position="148"/>
    </location>
</feature>
<geneLocation type="plasmid" evidence="4 5">
    <name>At</name>
</geneLocation>
<feature type="compositionally biased region" description="Basic residues" evidence="1">
    <location>
        <begin position="120"/>
        <end position="133"/>
    </location>
</feature>